<evidence type="ECO:0000313" key="3">
    <source>
        <dbReference type="Proteomes" id="UP000012159"/>
    </source>
</evidence>
<comment type="caution">
    <text evidence="2">The sequence shown here is derived from an EMBL/GenBank/DDBJ whole genome shotgun (WGS) entry which is preliminary data.</text>
</comment>
<name>M6W7C9_LEPBO</name>
<evidence type="ECO:0000256" key="1">
    <source>
        <dbReference type="SAM" id="MobiDB-lite"/>
    </source>
</evidence>
<reference evidence="2 3" key="1">
    <citation type="submission" date="2013-01" db="EMBL/GenBank/DDBJ databases">
        <authorList>
            <person name="Harkins D.M."/>
            <person name="Durkin A.S."/>
            <person name="Brinkac L.M."/>
            <person name="Haft D.H."/>
            <person name="Selengut J.D."/>
            <person name="Sanka R."/>
            <person name="DePew J."/>
            <person name="Purushe J."/>
            <person name="Picardeau M."/>
            <person name="Werts C."/>
            <person name="Goarant C."/>
            <person name="Vinetz J.M."/>
            <person name="Sutton G.G."/>
            <person name="Nierman W.C."/>
            <person name="Fouts D.E."/>
        </authorList>
    </citation>
    <scope>NUCLEOTIDE SEQUENCE [LARGE SCALE GENOMIC DNA]</scope>
    <source>
        <strain evidence="2 3">200901868</strain>
    </source>
</reference>
<proteinExistence type="predicted"/>
<organism evidence="2 3">
    <name type="scientific">Leptospira borgpetersenii serovar Pomona str. 200901868</name>
    <dbReference type="NCBI Taxonomy" id="1192866"/>
    <lineage>
        <taxon>Bacteria</taxon>
        <taxon>Pseudomonadati</taxon>
        <taxon>Spirochaetota</taxon>
        <taxon>Spirochaetia</taxon>
        <taxon>Leptospirales</taxon>
        <taxon>Leptospiraceae</taxon>
        <taxon>Leptospira</taxon>
    </lineage>
</organism>
<protein>
    <submittedName>
        <fullName evidence="2">Uncharacterized protein</fullName>
    </submittedName>
</protein>
<sequence length="60" mass="6444">MPVKKKTAKQKAVRKTAKKKTGKVPTVTAVPTSAKGFAVDMNPETDKEVGSGKKNTKRES</sequence>
<dbReference type="EMBL" id="AKWF02000056">
    <property type="protein sequence ID" value="EMO63371.1"/>
    <property type="molecule type" value="Genomic_DNA"/>
</dbReference>
<feature type="compositionally biased region" description="Low complexity" evidence="1">
    <location>
        <begin position="23"/>
        <end position="32"/>
    </location>
</feature>
<feature type="compositionally biased region" description="Basic residues" evidence="1">
    <location>
        <begin position="1"/>
        <end position="22"/>
    </location>
</feature>
<accession>M6W7C9</accession>
<dbReference type="STRING" id="1192866.LEP1GSC133_4485"/>
<feature type="region of interest" description="Disordered" evidence="1">
    <location>
        <begin position="1"/>
        <end position="60"/>
    </location>
</feature>
<dbReference type="AlphaFoldDB" id="M6W7C9"/>
<dbReference type="Proteomes" id="UP000012159">
    <property type="component" value="Unassembled WGS sequence"/>
</dbReference>
<evidence type="ECO:0000313" key="2">
    <source>
        <dbReference type="EMBL" id="EMO63371.1"/>
    </source>
</evidence>
<gene>
    <name evidence="2" type="ORF">LEP1GSC133_4485</name>
</gene>
<feature type="compositionally biased region" description="Basic and acidic residues" evidence="1">
    <location>
        <begin position="44"/>
        <end position="60"/>
    </location>
</feature>